<dbReference type="AlphaFoldDB" id="A0A078B862"/>
<dbReference type="EMBL" id="CCKQ01017584">
    <property type="protein sequence ID" value="CDW89477.1"/>
    <property type="molecule type" value="Genomic_DNA"/>
</dbReference>
<name>A0A078B862_STYLE</name>
<sequence>MGSQQGKGEIKGGHLPPETGSIKFQADPKQNQKSLAKLDSKKRAKSPIDSKPSSQGSQAALSQRVQPTLSSKIKSMKVQVPPEQSQLGQAEENQRKAMSMIVPNEGKPKAKKGVRIAGDDFEDQKQAPSNAPPNQSIKEMPKNQSALKASSNMKTSALQQELAAQTKQSNNIPPTKGQPVNKVEQAVTKNIQQKVQPVKKSPSRQNSKDKKQSVKSQASNLPKKRKMREVTDGKRQRYVQETSRVINLQTAKQMDLMLCVKEDQIAIAQHIIKSYQLIDVIDVRGFEEYITIKVSLDISGKLPDSRQKELEKTYNTKLWNPLNWAMYLQKSQYLSQFFQILPIHLTHSLDLNPGKFDLESNDEILYLNKGKMQSLCFCIYNKNWDDFYLVWTQSFRYLSGWYVFSALRAFVESEWDMGIQRFLLNEQTYKIIRAIPLKNRDELIHNMRQFSYLKARQINLLSVIEELIDQIVLRLDKDEKLSKHQTITTELFEIIKKDDVQQLEQIMLKHQITDISMYTGQHYKGQSDLTTYYKSPVDMLSQTIRPSQINPMILAIISNSQKCLELLTLRSEINLFYSTAKPGSYDHSDTCPLKNQIFPLTYTIVNEYFDMFQYFFEQMYSLWRAEQIKLIIDEIIESQNPTLIEYIFTHQRTHVLFNYLSYVDRQLLMGYLLISKDQSLLEVIEPHLKQKPYLGPYVFHIVANLEIIQDKFSEEMCDLINDEDIADYIEGVGSNQALYTVSELCISCPGGIENIPGLEVFIDRIENNYMYF</sequence>
<dbReference type="Proteomes" id="UP000039865">
    <property type="component" value="Unassembled WGS sequence"/>
</dbReference>
<evidence type="ECO:0000313" key="2">
    <source>
        <dbReference type="EMBL" id="CDW89477.1"/>
    </source>
</evidence>
<keyword evidence="3" id="KW-1185">Reference proteome</keyword>
<gene>
    <name evidence="2" type="primary">Contig13472.g14372</name>
    <name evidence="2" type="ORF">STYLEM_18610</name>
</gene>
<dbReference type="InParanoid" id="A0A078B862"/>
<organism evidence="2 3">
    <name type="scientific">Stylonychia lemnae</name>
    <name type="common">Ciliate</name>
    <dbReference type="NCBI Taxonomy" id="5949"/>
    <lineage>
        <taxon>Eukaryota</taxon>
        <taxon>Sar</taxon>
        <taxon>Alveolata</taxon>
        <taxon>Ciliophora</taxon>
        <taxon>Intramacronucleata</taxon>
        <taxon>Spirotrichea</taxon>
        <taxon>Stichotrichia</taxon>
        <taxon>Sporadotrichida</taxon>
        <taxon>Oxytrichidae</taxon>
        <taxon>Stylonychinae</taxon>
        <taxon>Stylonychia</taxon>
    </lineage>
</organism>
<dbReference type="OrthoDB" id="10578265at2759"/>
<feature type="region of interest" description="Disordered" evidence="1">
    <location>
        <begin position="1"/>
        <end position="236"/>
    </location>
</feature>
<reference evidence="2 3" key="1">
    <citation type="submission" date="2014-06" db="EMBL/GenBank/DDBJ databases">
        <authorList>
            <person name="Swart Estienne"/>
        </authorList>
    </citation>
    <scope>NUCLEOTIDE SEQUENCE [LARGE SCALE GENOMIC DNA]</scope>
    <source>
        <strain evidence="2 3">130c</strain>
    </source>
</reference>
<feature type="compositionally biased region" description="Polar residues" evidence="1">
    <location>
        <begin position="51"/>
        <end position="73"/>
    </location>
</feature>
<evidence type="ECO:0000256" key="1">
    <source>
        <dbReference type="SAM" id="MobiDB-lite"/>
    </source>
</evidence>
<protein>
    <submittedName>
        <fullName evidence="2">Uncharacterized protein</fullName>
    </submittedName>
</protein>
<evidence type="ECO:0000313" key="3">
    <source>
        <dbReference type="Proteomes" id="UP000039865"/>
    </source>
</evidence>
<feature type="compositionally biased region" description="Polar residues" evidence="1">
    <location>
        <begin position="126"/>
        <end position="173"/>
    </location>
</feature>
<proteinExistence type="predicted"/>
<accession>A0A078B862</accession>